<sequence>MSKPAPVVTISQGTLRGSSGVDIRRNTFCKFLGIPYAKPPLGSLRFKAPLPPERWVGVLDATKEGDPCYQRDFLRNKAITGSENCLVLNVYTKKLPKPGDDLRPVLFWIHGGGYVFGSGSQIMYGPDFLVTENVVLVTINYRLGLLGFLSFEDPSLDIPGNAALKDQVMALKWVQKNISKFGGDPNNVTIFGESAGGAFVHLLMLSPMSRGLFHKAIAQSGCALNPWVRGVRGCHVVAEAMGLHEADDRTVYNALMQKTAQGIFEIQEKIRDRLLASELKPFGVVIEKNSREAFLEKEPLAMVLAGDFARVPLMMGYTVNEGTAYELFKKPELPEMPPIESTIPWYFGYDNDSPEAQVVADKIKDFYFEGKEYSKKTQSEKFTLLTDAHFLHGLYVTVISHINHAKSPLYLYKLVLETKLNFFKNLLDIKVPGPYHCDEIGYLFKNFTTPVIRTGSVEDISLRKFLRLWSNFAKFGNPTPEEYDPLLQSEWKPVTDTNLDFLYIGKTLTQMSNPDSERISFWKQLFSDSPAGKIANGSL</sequence>
<dbReference type="Gene3D" id="3.40.50.1820">
    <property type="entry name" value="alpha/beta hydrolase"/>
    <property type="match status" value="1"/>
</dbReference>
<feature type="domain" description="Carboxylesterase type B" evidence="7">
    <location>
        <begin position="5"/>
        <end position="522"/>
    </location>
</feature>
<dbReference type="EMBL" id="JALNTZ010000007">
    <property type="protein sequence ID" value="KAJ3645074.1"/>
    <property type="molecule type" value="Genomic_DNA"/>
</dbReference>
<dbReference type="GO" id="GO:0052689">
    <property type="term" value="F:carboxylic ester hydrolase activity"/>
    <property type="evidence" value="ECO:0007669"/>
    <property type="project" value="UniProtKB-KW"/>
</dbReference>
<dbReference type="PROSITE" id="PS00122">
    <property type="entry name" value="CARBOXYLESTERASE_B_1"/>
    <property type="match status" value="1"/>
</dbReference>
<evidence type="ECO:0000313" key="9">
    <source>
        <dbReference type="Proteomes" id="UP001168821"/>
    </source>
</evidence>
<keyword evidence="4" id="KW-1015">Disulfide bond</keyword>
<evidence type="ECO:0000256" key="6">
    <source>
        <dbReference type="RuleBase" id="RU361235"/>
    </source>
</evidence>
<reference evidence="8" key="1">
    <citation type="journal article" date="2023" name="G3 (Bethesda)">
        <title>Whole genome assemblies of Zophobas morio and Tenebrio molitor.</title>
        <authorList>
            <person name="Kaur S."/>
            <person name="Stinson S.A."/>
            <person name="diCenzo G.C."/>
        </authorList>
    </citation>
    <scope>NUCLEOTIDE SEQUENCE</scope>
    <source>
        <strain evidence="8">QUZm001</strain>
    </source>
</reference>
<proteinExistence type="inferred from homology"/>
<dbReference type="Proteomes" id="UP001168821">
    <property type="component" value="Unassembled WGS sequence"/>
</dbReference>
<comment type="caution">
    <text evidence="8">The sequence shown here is derived from an EMBL/GenBank/DDBJ whole genome shotgun (WGS) entry which is preliminary data.</text>
</comment>
<evidence type="ECO:0000313" key="8">
    <source>
        <dbReference type="EMBL" id="KAJ3645074.1"/>
    </source>
</evidence>
<keyword evidence="3 6" id="KW-0378">Hydrolase</keyword>
<organism evidence="8 9">
    <name type="scientific">Zophobas morio</name>
    <dbReference type="NCBI Taxonomy" id="2755281"/>
    <lineage>
        <taxon>Eukaryota</taxon>
        <taxon>Metazoa</taxon>
        <taxon>Ecdysozoa</taxon>
        <taxon>Arthropoda</taxon>
        <taxon>Hexapoda</taxon>
        <taxon>Insecta</taxon>
        <taxon>Pterygota</taxon>
        <taxon>Neoptera</taxon>
        <taxon>Endopterygota</taxon>
        <taxon>Coleoptera</taxon>
        <taxon>Polyphaga</taxon>
        <taxon>Cucujiformia</taxon>
        <taxon>Tenebrionidae</taxon>
        <taxon>Zophobas</taxon>
    </lineage>
</organism>
<evidence type="ECO:0000256" key="5">
    <source>
        <dbReference type="ARBA" id="ARBA00023180"/>
    </source>
</evidence>
<comment type="similarity">
    <text evidence="1 6">Belongs to the type-B carboxylesterase/lipase family.</text>
</comment>
<dbReference type="PANTHER" id="PTHR43142">
    <property type="entry name" value="CARBOXYLIC ESTER HYDROLASE"/>
    <property type="match status" value="1"/>
</dbReference>
<keyword evidence="5" id="KW-0325">Glycoprotein</keyword>
<dbReference type="EC" id="3.1.1.-" evidence="6"/>
<evidence type="ECO:0000259" key="7">
    <source>
        <dbReference type="Pfam" id="PF00135"/>
    </source>
</evidence>
<dbReference type="SUPFAM" id="SSF53474">
    <property type="entry name" value="alpha/beta-Hydrolases"/>
    <property type="match status" value="1"/>
</dbReference>
<keyword evidence="9" id="KW-1185">Reference proteome</keyword>
<gene>
    <name evidence="8" type="ORF">Zmor_022761</name>
</gene>
<dbReference type="PANTHER" id="PTHR43142:SF1">
    <property type="entry name" value="CARBOXYLIC ESTER HYDROLASE"/>
    <property type="match status" value="1"/>
</dbReference>
<evidence type="ECO:0000256" key="3">
    <source>
        <dbReference type="ARBA" id="ARBA00022801"/>
    </source>
</evidence>
<accession>A0AA38I1L3</accession>
<dbReference type="InterPro" id="IPR019826">
    <property type="entry name" value="Carboxylesterase_B_AS"/>
</dbReference>
<keyword evidence="2" id="KW-0719">Serine esterase</keyword>
<dbReference type="InterPro" id="IPR029058">
    <property type="entry name" value="AB_hydrolase_fold"/>
</dbReference>
<evidence type="ECO:0000256" key="1">
    <source>
        <dbReference type="ARBA" id="ARBA00005964"/>
    </source>
</evidence>
<dbReference type="AlphaFoldDB" id="A0AA38I1L3"/>
<protein>
    <recommendedName>
        <fullName evidence="6">Carboxylic ester hydrolase</fullName>
        <ecNumber evidence="6">3.1.1.-</ecNumber>
    </recommendedName>
</protein>
<evidence type="ECO:0000256" key="4">
    <source>
        <dbReference type="ARBA" id="ARBA00023157"/>
    </source>
</evidence>
<evidence type="ECO:0000256" key="2">
    <source>
        <dbReference type="ARBA" id="ARBA00022487"/>
    </source>
</evidence>
<name>A0AA38I1L3_9CUCU</name>
<dbReference type="InterPro" id="IPR002018">
    <property type="entry name" value="CarbesteraseB"/>
</dbReference>
<dbReference type="Pfam" id="PF00135">
    <property type="entry name" value="COesterase"/>
    <property type="match status" value="1"/>
</dbReference>